<dbReference type="Pfam" id="PF01040">
    <property type="entry name" value="UbiA"/>
    <property type="match status" value="1"/>
</dbReference>
<keyword evidence="3 7" id="KW-0812">Transmembrane</keyword>
<dbReference type="Proteomes" id="UP000481327">
    <property type="component" value="Unassembled WGS sequence"/>
</dbReference>
<feature type="transmembrane region" description="Helical" evidence="7">
    <location>
        <begin position="282"/>
        <end position="304"/>
    </location>
</feature>
<keyword evidence="4 7" id="KW-1133">Transmembrane helix</keyword>
<reference evidence="8 9" key="1">
    <citation type="submission" date="2019-09" db="EMBL/GenBank/DDBJ databases">
        <title>Polymorphobacter sp. isolated from a lake in China.</title>
        <authorList>
            <person name="Liu Z."/>
        </authorList>
    </citation>
    <scope>NUCLEOTIDE SEQUENCE [LARGE SCALE GENOMIC DNA]</scope>
    <source>
        <strain evidence="8 9">D40P</strain>
    </source>
</reference>
<comment type="subcellular location">
    <subcellularLocation>
        <location evidence="1">Membrane</location>
        <topology evidence="1">Multi-pass membrane protein</topology>
    </subcellularLocation>
</comment>
<keyword evidence="6" id="KW-0149">Chlorophyll biosynthesis</keyword>
<feature type="transmembrane region" description="Helical" evidence="7">
    <location>
        <begin position="186"/>
        <end position="203"/>
    </location>
</feature>
<dbReference type="Gene3D" id="1.20.120.1780">
    <property type="entry name" value="UbiA prenyltransferase"/>
    <property type="match status" value="1"/>
</dbReference>
<evidence type="ECO:0000313" key="9">
    <source>
        <dbReference type="Proteomes" id="UP000481327"/>
    </source>
</evidence>
<dbReference type="PANTHER" id="PTHR42723">
    <property type="entry name" value="CHLOROPHYLL SYNTHASE"/>
    <property type="match status" value="1"/>
</dbReference>
<keyword evidence="5 7" id="KW-0472">Membrane</keyword>
<dbReference type="InterPro" id="IPR006372">
    <property type="entry name" value="Chl_synth"/>
</dbReference>
<proteinExistence type="predicted"/>
<protein>
    <submittedName>
        <fullName evidence="8">Chlorophyll synthase ChlG</fullName>
    </submittedName>
</protein>
<keyword evidence="9" id="KW-1185">Reference proteome</keyword>
<dbReference type="EMBL" id="WIOL01000005">
    <property type="protein sequence ID" value="MQT18126.1"/>
    <property type="molecule type" value="Genomic_DNA"/>
</dbReference>
<gene>
    <name evidence="8" type="primary">chlG</name>
    <name evidence="8" type="ORF">F3168_12760</name>
</gene>
<organism evidence="8 9">
    <name type="scientific">Sandarakinorhabdus fusca</name>
    <dbReference type="NCBI Taxonomy" id="1439888"/>
    <lineage>
        <taxon>Bacteria</taxon>
        <taxon>Pseudomonadati</taxon>
        <taxon>Pseudomonadota</taxon>
        <taxon>Alphaproteobacteria</taxon>
        <taxon>Sphingomonadales</taxon>
        <taxon>Sphingosinicellaceae</taxon>
        <taxon>Sandarakinorhabdus</taxon>
    </lineage>
</organism>
<evidence type="ECO:0000256" key="6">
    <source>
        <dbReference type="ARBA" id="ARBA00023171"/>
    </source>
</evidence>
<dbReference type="GO" id="GO:0016765">
    <property type="term" value="F:transferase activity, transferring alkyl or aryl (other than methyl) groups"/>
    <property type="evidence" value="ECO:0007669"/>
    <property type="project" value="InterPro"/>
</dbReference>
<dbReference type="NCBIfam" id="TIGR01476">
    <property type="entry name" value="chlor_syn_BchG"/>
    <property type="match status" value="1"/>
</dbReference>
<dbReference type="InterPro" id="IPR044878">
    <property type="entry name" value="UbiA_sf"/>
</dbReference>
<dbReference type="OrthoDB" id="8559716at2"/>
<evidence type="ECO:0000256" key="5">
    <source>
        <dbReference type="ARBA" id="ARBA00023136"/>
    </source>
</evidence>
<keyword evidence="2" id="KW-1003">Cell membrane</keyword>
<sequence>MDGATLDTTGGRRGAGPTRRFPLPRDILELLKPVTWFPPMWAFMCGVVSSGVPLADRWGFLLAGMMLAGPLVCGNSQAINDWFDRHVDAINEPKRPIPSGRIPGRWGLGIAIAGSIISLVVGWLINPVVFAATVLGVFLAWIYSAPPIRAKANGWWGPGVCAAAYEGLTWFTGAAVMVGGLPDTRIIIILALYAAGAHGIMVLNDFKAVKGDAVSGVRSLPVLLGVDRAARVACWTMAVPQLVVAVLLARWGAIFPAALVAMSVGMQFLLMQRLIADPAKQAPFYNASGTTLYVLGMLTAAFGLRGMGL</sequence>
<feature type="transmembrane region" description="Helical" evidence="7">
    <location>
        <begin position="248"/>
        <end position="270"/>
    </location>
</feature>
<evidence type="ECO:0000256" key="3">
    <source>
        <dbReference type="ARBA" id="ARBA00022692"/>
    </source>
</evidence>
<dbReference type="AlphaFoldDB" id="A0A7C9KYB2"/>
<evidence type="ECO:0000256" key="7">
    <source>
        <dbReference type="SAM" id="Phobius"/>
    </source>
</evidence>
<dbReference type="NCBIfam" id="NF005742">
    <property type="entry name" value="PRK07566.1"/>
    <property type="match status" value="1"/>
</dbReference>
<evidence type="ECO:0000313" key="8">
    <source>
        <dbReference type="EMBL" id="MQT18126.1"/>
    </source>
</evidence>
<evidence type="ECO:0000256" key="1">
    <source>
        <dbReference type="ARBA" id="ARBA00004141"/>
    </source>
</evidence>
<dbReference type="GO" id="GO:0015995">
    <property type="term" value="P:chlorophyll biosynthetic process"/>
    <property type="evidence" value="ECO:0007669"/>
    <property type="project" value="UniProtKB-KW"/>
</dbReference>
<dbReference type="GO" id="GO:0016020">
    <property type="term" value="C:membrane"/>
    <property type="evidence" value="ECO:0007669"/>
    <property type="project" value="UniProtKB-SubCell"/>
</dbReference>
<dbReference type="CDD" id="cd13958">
    <property type="entry name" value="PT_UbiA_chlorophyll"/>
    <property type="match status" value="1"/>
</dbReference>
<dbReference type="Gene3D" id="1.10.357.140">
    <property type="entry name" value="UbiA prenyltransferase"/>
    <property type="match status" value="1"/>
</dbReference>
<dbReference type="InterPro" id="IPR050475">
    <property type="entry name" value="Prenyltransferase_related"/>
</dbReference>
<dbReference type="RefSeq" id="WP_152578598.1">
    <property type="nucleotide sequence ID" value="NZ_JAATJI010000001.1"/>
</dbReference>
<dbReference type="PANTHER" id="PTHR42723:SF1">
    <property type="entry name" value="CHLOROPHYLL SYNTHASE, CHLOROPLASTIC"/>
    <property type="match status" value="1"/>
</dbReference>
<dbReference type="InterPro" id="IPR000537">
    <property type="entry name" value="UbiA_prenyltransferase"/>
</dbReference>
<evidence type="ECO:0000256" key="4">
    <source>
        <dbReference type="ARBA" id="ARBA00022989"/>
    </source>
</evidence>
<accession>A0A7C9KYB2</accession>
<evidence type="ECO:0000256" key="2">
    <source>
        <dbReference type="ARBA" id="ARBA00022475"/>
    </source>
</evidence>
<comment type="caution">
    <text evidence="8">The sequence shown here is derived from an EMBL/GenBank/DDBJ whole genome shotgun (WGS) entry which is preliminary data.</text>
</comment>
<feature type="transmembrane region" description="Helical" evidence="7">
    <location>
        <begin position="110"/>
        <end position="143"/>
    </location>
</feature>
<name>A0A7C9KYB2_9SPHN</name>
<feature type="transmembrane region" description="Helical" evidence="7">
    <location>
        <begin position="155"/>
        <end position="179"/>
    </location>
</feature>